<reference evidence="3 4" key="1">
    <citation type="submission" date="2016-10" db="EMBL/GenBank/DDBJ databases">
        <authorList>
            <person name="Varghese N."/>
            <person name="Submissions S."/>
        </authorList>
    </citation>
    <scope>NUCLEOTIDE SEQUENCE</scope>
    <source>
        <strain evidence="3">BP1-145</strain>
        <strain evidence="4">BP1-148</strain>
    </source>
</reference>
<dbReference type="Proteomes" id="UP000198779">
    <property type="component" value="Unassembled WGS sequence"/>
</dbReference>
<dbReference type="Proteomes" id="UP000199134">
    <property type="component" value="Unassembled WGS sequence"/>
</dbReference>
<evidence type="ECO:0000313" key="5">
    <source>
        <dbReference type="Proteomes" id="UP000199134"/>
    </source>
</evidence>
<evidence type="ECO:0000313" key="3">
    <source>
        <dbReference type="EMBL" id="SDO59151.1"/>
    </source>
</evidence>
<dbReference type="InterPro" id="IPR029060">
    <property type="entry name" value="PIN-like_dom_sf"/>
</dbReference>
<proteinExistence type="predicted"/>
<accession>A0A1H0KTP1</accession>
<organism evidence="3 5">
    <name type="scientific">Prevotella communis</name>
    <dbReference type="NCBI Taxonomy" id="2913614"/>
    <lineage>
        <taxon>Bacteria</taxon>
        <taxon>Pseudomonadati</taxon>
        <taxon>Bacteroidota</taxon>
        <taxon>Bacteroidia</taxon>
        <taxon>Bacteroidales</taxon>
        <taxon>Prevotellaceae</taxon>
        <taxon>Prevotella</taxon>
    </lineage>
</organism>
<dbReference type="EMBL" id="FNCQ01000006">
    <property type="protein sequence ID" value="SDG62434.1"/>
    <property type="molecule type" value="Genomic_DNA"/>
</dbReference>
<evidence type="ECO:0000259" key="1">
    <source>
        <dbReference type="Pfam" id="PF01850"/>
    </source>
</evidence>
<name>A0A1H0KTP1_9BACT</name>
<dbReference type="AlphaFoldDB" id="A0A1H0KTP1"/>
<feature type="domain" description="PIN" evidence="1">
    <location>
        <begin position="33"/>
        <end position="184"/>
    </location>
</feature>
<dbReference type="OrthoDB" id="839053at2"/>
<evidence type="ECO:0000313" key="2">
    <source>
        <dbReference type="EMBL" id="SDG62434.1"/>
    </source>
</evidence>
<dbReference type="SUPFAM" id="SSF88723">
    <property type="entry name" value="PIN domain-like"/>
    <property type="match status" value="1"/>
</dbReference>
<sequence>MKTRQSLTKLLIVLFMATCKISNYTVSPTEEFFFDTNIWMFLFAPLAGARQNKQKAYSKLLGDIISRGATIWINSQVVAEYVNRCLRMEYEVWRKDPQNCNGNFKHDFRQTEDYQSTLRDTKAQVSAILQKSTRYPDDFHTIDVEGIISSMGTSLDYGDAVIVDLCKRKKYKLVTDDGDMTNTEFSFDVITA</sequence>
<protein>
    <submittedName>
        <fullName evidence="3">PIN domain-containing protein</fullName>
    </submittedName>
</protein>
<gene>
    <name evidence="3" type="ORF">SAMN04487900_1309</name>
    <name evidence="2" type="ORF">SAMN04487901_10696</name>
</gene>
<dbReference type="Pfam" id="PF01850">
    <property type="entry name" value="PIN"/>
    <property type="match status" value="1"/>
</dbReference>
<reference evidence="2 5" key="2">
    <citation type="submission" date="2016-10" db="EMBL/GenBank/DDBJ databases">
        <authorList>
            <person name="de Groot N.N."/>
        </authorList>
    </citation>
    <scope>NUCLEOTIDE SEQUENCE [LARGE SCALE GENOMIC DNA]</scope>
    <source>
        <strain evidence="5">BP1-145</strain>
        <strain evidence="2">BP1-148</strain>
    </source>
</reference>
<accession>A0A1G7VRP9</accession>
<dbReference type="EMBL" id="FNIW01000030">
    <property type="protein sequence ID" value="SDO59151.1"/>
    <property type="molecule type" value="Genomic_DNA"/>
</dbReference>
<keyword evidence="4" id="KW-1185">Reference proteome</keyword>
<evidence type="ECO:0000313" key="4">
    <source>
        <dbReference type="Proteomes" id="UP000198779"/>
    </source>
</evidence>
<dbReference type="STRING" id="645274.SAMN04487901_10696"/>
<dbReference type="InterPro" id="IPR002716">
    <property type="entry name" value="PIN_dom"/>
</dbReference>